<dbReference type="Proteomes" id="UP000198767">
    <property type="component" value="Unassembled WGS sequence"/>
</dbReference>
<dbReference type="EMBL" id="FMWG01000002">
    <property type="protein sequence ID" value="SCZ55414.1"/>
    <property type="molecule type" value="Genomic_DNA"/>
</dbReference>
<evidence type="ECO:0000259" key="1">
    <source>
        <dbReference type="Pfam" id="PF04273"/>
    </source>
</evidence>
<dbReference type="InterPro" id="IPR029021">
    <property type="entry name" value="Prot-tyrosine_phosphatase-like"/>
</dbReference>
<organism evidence="2 3">
    <name type="scientific">Epibacterium ulvae</name>
    <dbReference type="NCBI Taxonomy" id="1156985"/>
    <lineage>
        <taxon>Bacteria</taxon>
        <taxon>Pseudomonadati</taxon>
        <taxon>Pseudomonadota</taxon>
        <taxon>Alphaproteobacteria</taxon>
        <taxon>Rhodobacterales</taxon>
        <taxon>Roseobacteraceae</taxon>
        <taxon>Epibacterium</taxon>
    </lineage>
</organism>
<feature type="domain" description="Beta-lactamase hydrolase-like protein phosphatase-like" evidence="1">
    <location>
        <begin position="4"/>
        <end position="111"/>
    </location>
</feature>
<dbReference type="STRING" id="1156985.SAMN04488118_102415"/>
<dbReference type="CDD" id="cd14503">
    <property type="entry name" value="PTP-bact"/>
    <property type="match status" value="1"/>
</dbReference>
<reference evidence="2 3" key="1">
    <citation type="submission" date="2016-10" db="EMBL/GenBank/DDBJ databases">
        <authorList>
            <person name="de Groot N.N."/>
        </authorList>
    </citation>
    <scope>NUCLEOTIDE SEQUENCE [LARGE SCALE GENOMIC DNA]</scope>
    <source>
        <strain evidence="2 3">U95</strain>
    </source>
</reference>
<dbReference type="NCBIfam" id="TIGR01244">
    <property type="entry name" value="TIGR01244 family sulfur transferase"/>
    <property type="match status" value="1"/>
</dbReference>
<evidence type="ECO:0000313" key="2">
    <source>
        <dbReference type="EMBL" id="SCZ55414.1"/>
    </source>
</evidence>
<dbReference type="Gene3D" id="3.90.190.10">
    <property type="entry name" value="Protein tyrosine phosphatase superfamily"/>
    <property type="match status" value="1"/>
</dbReference>
<dbReference type="InterPro" id="IPR005939">
    <property type="entry name" value="BLH_phosphatase-like"/>
</dbReference>
<accession>A0A1G5Q0N0</accession>
<keyword evidence="3" id="KW-1185">Reference proteome</keyword>
<sequence length="144" mass="15374">MLMDARTLTPRYSVSPQISVDDVPAIVAAGYKTVICNRPDVEVPPSHQAASLRAAVEAAGLQFEELALTHQTMNAVNVAQQRALYENCPGPVLAYCASGTRCSVVWALAEAETLSADEILATTSEAGYDLEGLRPTLQNLASQR</sequence>
<evidence type="ECO:0000313" key="3">
    <source>
        <dbReference type="Proteomes" id="UP000198767"/>
    </source>
</evidence>
<name>A0A1G5Q0N0_9RHOB</name>
<dbReference type="GO" id="GO:0016787">
    <property type="term" value="F:hydrolase activity"/>
    <property type="evidence" value="ECO:0007669"/>
    <property type="project" value="InterPro"/>
</dbReference>
<proteinExistence type="predicted"/>
<gene>
    <name evidence="2" type="ORF">SAMN04488118_102415</name>
</gene>
<protein>
    <submittedName>
        <fullName evidence="2">TIGR01244 family protein</fullName>
    </submittedName>
</protein>
<dbReference type="AlphaFoldDB" id="A0A1G5Q0N0"/>
<dbReference type="Pfam" id="PF04273">
    <property type="entry name" value="BLH_phosphatase"/>
    <property type="match status" value="1"/>
</dbReference>